<reference evidence="2" key="1">
    <citation type="journal article" date="2019" name="Science">
        <title>Mutation of a bHLH transcription factor allowed almond domestication.</title>
        <authorList>
            <person name="Sanchez-Perez R."/>
            <person name="Pavan S."/>
            <person name="Mazzeo R."/>
            <person name="Moldovan C."/>
            <person name="Aiese Cigliano R."/>
            <person name="Del Cueto J."/>
            <person name="Ricciardi F."/>
            <person name="Lotti C."/>
            <person name="Ricciardi L."/>
            <person name="Dicenta F."/>
            <person name="Lopez-Marques R.L."/>
            <person name="Lindberg Moller B."/>
        </authorList>
    </citation>
    <scope>NUCLEOTIDE SEQUENCE</scope>
</reference>
<feature type="compositionally biased region" description="Polar residues" evidence="1">
    <location>
        <begin position="310"/>
        <end position="355"/>
    </location>
</feature>
<feature type="compositionally biased region" description="Polar residues" evidence="1">
    <location>
        <begin position="454"/>
        <end position="480"/>
    </location>
</feature>
<dbReference type="GO" id="GO:0055028">
    <property type="term" value="C:cortical microtubule"/>
    <property type="evidence" value="ECO:0007669"/>
    <property type="project" value="TreeGrafter"/>
</dbReference>
<evidence type="ECO:0000256" key="1">
    <source>
        <dbReference type="SAM" id="MobiDB-lite"/>
    </source>
</evidence>
<gene>
    <name evidence="2" type="ORF">Prudu_017858</name>
</gene>
<feature type="region of interest" description="Disordered" evidence="1">
    <location>
        <begin position="63"/>
        <end position="102"/>
    </location>
</feature>
<feature type="region of interest" description="Disordered" evidence="1">
    <location>
        <begin position="127"/>
        <end position="361"/>
    </location>
</feature>
<sequence length="508" mass="53848">MEVSVELRARERSFGKVVNVNDRDEELALFLEMRRREKDKEKNTNFLLRPNKNADELDAIAAPLDSDNRGGSEVSRIVGPVAPQRKSRMDELLTPPATPLFPSLDSEALKTAISQTEVPMTVYPLANIKPEPTSRGNIASKHPTLTSGLNSSSIGNRRPSSSGGPAAAPRRSATPTGRSSLPSSTKPSRSSTPNSRATLSSVKPMASTVRSSTPSRSIARSSTPTARPSVPASKSTSRSATPTHRPTTKPRPTSSKNPVPSRGSSPTVKPRPVKSSEMPGFSLDAPPNLRTSLPQRPASASRDRPGAPSFRSSSVIAGNSNGKPRQPSPSSGRASYGSATANGNSHRVISRPSSNDSDDVNPVLIGTQMVERVVNSRKLAPPKQNDHHTTQNNSAGKSLSSESSGFGRNLSKKSFDMAMRHMDIRRSMTGNLRPVLTNVPASSVYSVRTRPAKSKTTSATDSPLATCSNASSEPSVSNIPVSLEGCEIEDVDLGSEGGNSSPASHQGR</sequence>
<evidence type="ECO:0000313" key="2">
    <source>
        <dbReference type="EMBL" id="BBH06261.1"/>
    </source>
</evidence>
<evidence type="ECO:0008006" key="3">
    <source>
        <dbReference type="Google" id="ProtNLM"/>
    </source>
</evidence>
<protein>
    <recommendedName>
        <fullName evidence="3">Proline-rich family protein</fullName>
    </recommendedName>
</protein>
<dbReference type="GO" id="GO:0043622">
    <property type="term" value="P:cortical microtubule organization"/>
    <property type="evidence" value="ECO:0007669"/>
    <property type="project" value="TreeGrafter"/>
</dbReference>
<dbReference type="EMBL" id="AP019302">
    <property type="protein sequence ID" value="BBH06261.1"/>
    <property type="molecule type" value="Genomic_DNA"/>
</dbReference>
<feature type="region of interest" description="Disordered" evidence="1">
    <location>
        <begin position="378"/>
        <end position="410"/>
    </location>
</feature>
<feature type="compositionally biased region" description="Polar residues" evidence="1">
    <location>
        <begin position="498"/>
        <end position="508"/>
    </location>
</feature>
<feature type="compositionally biased region" description="Low complexity" evidence="1">
    <location>
        <begin position="210"/>
        <end position="227"/>
    </location>
</feature>
<feature type="compositionally biased region" description="Low complexity" evidence="1">
    <location>
        <begin position="392"/>
        <end position="409"/>
    </location>
</feature>
<name>A0A4Y1RPJ1_PRUDU</name>
<organism evidence="2">
    <name type="scientific">Prunus dulcis</name>
    <name type="common">Almond</name>
    <name type="synonym">Amygdalus dulcis</name>
    <dbReference type="NCBI Taxonomy" id="3755"/>
    <lineage>
        <taxon>Eukaryota</taxon>
        <taxon>Viridiplantae</taxon>
        <taxon>Streptophyta</taxon>
        <taxon>Embryophyta</taxon>
        <taxon>Tracheophyta</taxon>
        <taxon>Spermatophyta</taxon>
        <taxon>Magnoliopsida</taxon>
        <taxon>eudicotyledons</taxon>
        <taxon>Gunneridae</taxon>
        <taxon>Pentapetalae</taxon>
        <taxon>rosids</taxon>
        <taxon>fabids</taxon>
        <taxon>Rosales</taxon>
        <taxon>Rosaceae</taxon>
        <taxon>Amygdaloideae</taxon>
        <taxon>Amygdaleae</taxon>
        <taxon>Prunus</taxon>
    </lineage>
</organism>
<dbReference type="PANTHER" id="PTHR31949">
    <property type="entry name" value="GASTRIC MUCIN-LIKE PROTEIN"/>
    <property type="match status" value="1"/>
</dbReference>
<feature type="compositionally biased region" description="Low complexity" evidence="1">
    <location>
        <begin position="241"/>
        <end position="258"/>
    </location>
</feature>
<feature type="compositionally biased region" description="Low complexity" evidence="1">
    <location>
        <begin position="150"/>
        <end position="196"/>
    </location>
</feature>
<dbReference type="AlphaFoldDB" id="A0A4Y1RPJ1"/>
<feature type="region of interest" description="Disordered" evidence="1">
    <location>
        <begin position="446"/>
        <end position="483"/>
    </location>
</feature>
<feature type="region of interest" description="Disordered" evidence="1">
    <location>
        <begin position="489"/>
        <end position="508"/>
    </location>
</feature>
<dbReference type="PANTHER" id="PTHR31949:SF15">
    <property type="entry name" value="ENDOCHITINASE A-LIKE ISOFORM X1"/>
    <property type="match status" value="1"/>
</dbReference>
<proteinExistence type="predicted"/>
<accession>A0A4Y1RPJ1</accession>